<dbReference type="EMBL" id="KI925460">
    <property type="protein sequence ID" value="ETW79826.1"/>
    <property type="molecule type" value="Genomic_DNA"/>
</dbReference>
<evidence type="ECO:0000256" key="1">
    <source>
        <dbReference type="ARBA" id="ARBA00004141"/>
    </source>
</evidence>
<keyword evidence="8" id="KW-1185">Reference proteome</keyword>
<dbReference type="OrthoDB" id="440424at2759"/>
<keyword evidence="5 6" id="KW-0472">Membrane</keyword>
<organism evidence="7 8">
    <name type="scientific">Heterobasidion irregulare (strain TC 32-1)</name>
    <dbReference type="NCBI Taxonomy" id="747525"/>
    <lineage>
        <taxon>Eukaryota</taxon>
        <taxon>Fungi</taxon>
        <taxon>Dikarya</taxon>
        <taxon>Basidiomycota</taxon>
        <taxon>Agaricomycotina</taxon>
        <taxon>Agaricomycetes</taxon>
        <taxon>Russulales</taxon>
        <taxon>Bondarzewiaceae</taxon>
        <taxon>Heterobasidion</taxon>
        <taxon>Heterobasidion annosum species complex</taxon>
    </lineage>
</organism>
<dbReference type="InterPro" id="IPR009311">
    <property type="entry name" value="IFI6/IFI27-like"/>
</dbReference>
<dbReference type="Pfam" id="PF06140">
    <property type="entry name" value="Ifi-6-16"/>
    <property type="match status" value="1"/>
</dbReference>
<evidence type="ECO:0000256" key="3">
    <source>
        <dbReference type="ARBA" id="ARBA00022692"/>
    </source>
</evidence>
<accession>W4K464</accession>
<reference evidence="7 8" key="1">
    <citation type="journal article" date="2012" name="New Phytol.">
        <title>Insight into trade-off between wood decay and parasitism from the genome of a fungal forest pathogen.</title>
        <authorList>
            <person name="Olson A."/>
            <person name="Aerts A."/>
            <person name="Asiegbu F."/>
            <person name="Belbahri L."/>
            <person name="Bouzid O."/>
            <person name="Broberg A."/>
            <person name="Canback B."/>
            <person name="Coutinho P.M."/>
            <person name="Cullen D."/>
            <person name="Dalman K."/>
            <person name="Deflorio G."/>
            <person name="van Diepen L.T."/>
            <person name="Dunand C."/>
            <person name="Duplessis S."/>
            <person name="Durling M."/>
            <person name="Gonthier P."/>
            <person name="Grimwood J."/>
            <person name="Fossdal C.G."/>
            <person name="Hansson D."/>
            <person name="Henrissat B."/>
            <person name="Hietala A."/>
            <person name="Himmelstrand K."/>
            <person name="Hoffmeister D."/>
            <person name="Hogberg N."/>
            <person name="James T.Y."/>
            <person name="Karlsson M."/>
            <person name="Kohler A."/>
            <person name="Kues U."/>
            <person name="Lee Y.H."/>
            <person name="Lin Y.C."/>
            <person name="Lind M."/>
            <person name="Lindquist E."/>
            <person name="Lombard V."/>
            <person name="Lucas S."/>
            <person name="Lunden K."/>
            <person name="Morin E."/>
            <person name="Murat C."/>
            <person name="Park J."/>
            <person name="Raffaello T."/>
            <person name="Rouze P."/>
            <person name="Salamov A."/>
            <person name="Schmutz J."/>
            <person name="Solheim H."/>
            <person name="Stahlberg J."/>
            <person name="Velez H."/>
            <person name="de Vries R.P."/>
            <person name="Wiebenga A."/>
            <person name="Woodward S."/>
            <person name="Yakovlev I."/>
            <person name="Garbelotto M."/>
            <person name="Martin F."/>
            <person name="Grigoriev I.V."/>
            <person name="Stenlid J."/>
        </authorList>
    </citation>
    <scope>NUCLEOTIDE SEQUENCE [LARGE SCALE GENOMIC DNA]</scope>
    <source>
        <strain evidence="7 8">TC 32-1</strain>
    </source>
</reference>
<name>W4K464_HETIT</name>
<dbReference type="Proteomes" id="UP000030671">
    <property type="component" value="Unassembled WGS sequence"/>
</dbReference>
<comment type="subcellular location">
    <subcellularLocation>
        <location evidence="1">Membrane</location>
        <topology evidence="1">Multi-pass membrane protein</topology>
    </subcellularLocation>
</comment>
<dbReference type="GO" id="GO:0016020">
    <property type="term" value="C:membrane"/>
    <property type="evidence" value="ECO:0007669"/>
    <property type="project" value="UniProtKB-SubCell"/>
</dbReference>
<dbReference type="InterPro" id="IPR038213">
    <property type="entry name" value="IFI6/IFI27-like_sf"/>
</dbReference>
<evidence type="ECO:0000256" key="5">
    <source>
        <dbReference type="ARBA" id="ARBA00023136"/>
    </source>
</evidence>
<evidence type="ECO:0000313" key="7">
    <source>
        <dbReference type="EMBL" id="ETW79826.1"/>
    </source>
</evidence>
<dbReference type="GeneID" id="20677745"/>
<dbReference type="HOGENOM" id="CLU_2399945_0_0_1"/>
<dbReference type="KEGG" id="hir:HETIRDRAFT_477447"/>
<keyword evidence="4 6" id="KW-1133">Transmembrane helix</keyword>
<feature type="transmembrane region" description="Helical" evidence="6">
    <location>
        <begin position="44"/>
        <end position="67"/>
    </location>
</feature>
<dbReference type="eggNOG" id="ENOG502SCCP">
    <property type="taxonomic scope" value="Eukaryota"/>
</dbReference>
<dbReference type="Gene3D" id="6.10.110.10">
    <property type="match status" value="1"/>
</dbReference>
<protein>
    <submittedName>
        <fullName evidence="7">Uncharacterized protein</fullName>
    </submittedName>
</protein>
<gene>
    <name evidence="7" type="ORF">HETIRDRAFT_477447</name>
</gene>
<evidence type="ECO:0000256" key="2">
    <source>
        <dbReference type="ARBA" id="ARBA00007262"/>
    </source>
</evidence>
<evidence type="ECO:0000256" key="6">
    <source>
        <dbReference type="SAM" id="Phobius"/>
    </source>
</evidence>
<sequence length="93" mass="8696">MVGFGAQGVVAGSWAAAMHASIGNVAAGSAFALAQSIGAGAALPVLGFVVGAASGGLAAAGLGYAAYKVCTAASQSDEAVPVICPRCGKPKSS</sequence>
<evidence type="ECO:0000313" key="8">
    <source>
        <dbReference type="Proteomes" id="UP000030671"/>
    </source>
</evidence>
<keyword evidence="3 6" id="KW-0812">Transmembrane</keyword>
<evidence type="ECO:0000256" key="4">
    <source>
        <dbReference type="ARBA" id="ARBA00022989"/>
    </source>
</evidence>
<proteinExistence type="inferred from homology"/>
<dbReference type="AlphaFoldDB" id="W4K464"/>
<dbReference type="RefSeq" id="XP_009548371.1">
    <property type="nucleotide sequence ID" value="XM_009550076.1"/>
</dbReference>
<comment type="similarity">
    <text evidence="2">Belongs to the IFI6/IFI27 family.</text>
</comment>
<dbReference type="InParanoid" id="W4K464"/>